<reference evidence="2" key="1">
    <citation type="submission" date="2022-08" db="EMBL/GenBank/DDBJ databases">
        <authorList>
            <person name="Tistechok S."/>
            <person name="Samborskyy M."/>
            <person name="Roman I."/>
        </authorList>
    </citation>
    <scope>NUCLEOTIDE SEQUENCE</scope>
    <source>
        <strain evidence="2">DSM 103496</strain>
    </source>
</reference>
<dbReference type="Proteomes" id="UP001141259">
    <property type="component" value="Unassembled WGS sequence"/>
</dbReference>
<dbReference type="PROSITE" id="PS50837">
    <property type="entry name" value="NACHT"/>
    <property type="match status" value="1"/>
</dbReference>
<dbReference type="SUPFAM" id="SSF48371">
    <property type="entry name" value="ARM repeat"/>
    <property type="match status" value="2"/>
</dbReference>
<evidence type="ECO:0000313" key="3">
    <source>
        <dbReference type="Proteomes" id="UP001141259"/>
    </source>
</evidence>
<dbReference type="EMBL" id="JANYMP010000031">
    <property type="protein sequence ID" value="MCS7483318.1"/>
    <property type="molecule type" value="Genomic_DNA"/>
</dbReference>
<dbReference type="RefSeq" id="WP_259628778.1">
    <property type="nucleotide sequence ID" value="NZ_JANYMP010000031.1"/>
</dbReference>
<dbReference type="PANTHER" id="PTHR46844:SF1">
    <property type="entry name" value="SLR5058 PROTEIN"/>
    <property type="match status" value="1"/>
</dbReference>
<dbReference type="PANTHER" id="PTHR46844">
    <property type="entry name" value="SLR5058 PROTEIN"/>
    <property type="match status" value="1"/>
</dbReference>
<dbReference type="InterPro" id="IPR016024">
    <property type="entry name" value="ARM-type_fold"/>
</dbReference>
<gene>
    <name evidence="2" type="ORF">NZH93_41285</name>
</gene>
<dbReference type="SMART" id="SM00567">
    <property type="entry name" value="EZ_HEAT"/>
    <property type="match status" value="6"/>
</dbReference>
<evidence type="ECO:0000259" key="1">
    <source>
        <dbReference type="PROSITE" id="PS50837"/>
    </source>
</evidence>
<feature type="domain" description="NACHT" evidence="1">
    <location>
        <begin position="148"/>
        <end position="279"/>
    </location>
</feature>
<dbReference type="InterPro" id="IPR007111">
    <property type="entry name" value="NACHT_NTPase"/>
</dbReference>
<sequence length="1735" mass="190676">MERDGEATISNLIEGTVVGPSVLAGVIHGDVHFHDAAPAAAAALHPAPESWTELPVLPAEVASLLRAQVAAAQESPYRLPGARRPALAEVYVRQDLGGWAEEPRAEPSRPTPILDGHGQLLEAPTPPVTRVAVRPPVRTVREALDGDDHLVVTGGAGHGKSTLSLRLAADIAARWTSGGAEPLTEPVVPLRLSARELAVRLDIPFPEALAESARAEYGALLHAPVTAAALSDRVVGCRWLLLVDGLDEVADSDDRDRLVQVLASCASASPYRVVLTTRPIEGAAIAPLHRVGTMRYELQPFNREALHRFALNWFAEEGPDPADRFVRQIRAAHLDELVCVPLLATIAAIVFQRHADQPLPDNQYELYEAYLALLLERARTRPSPFAQHRDQLLEHLGRVRVETDTSLVAAARDWTHVTVPEHCLTAGWAEELTAFLVSTGLLVVRGEDLQFLHHSFAEHLAATAEAKDLPATFTPDAFVRLLHAARIKEAGSYARTVILHHTHLRQGEADPLLRWLRAGDAEQHLLAARLLAKRMPAGPQAVDAFLDTVRGWAMTTQYVVTDMLAQTSRATQHPGLTEWLATLMRDEAAPWESRTEAATALAVRIRQAHAREAITFLTAVVDDADKSVAVRLAAAEALSETGSSERDTAERGLRSVLRDPYASGPDLRTAAVILAAFGPDARRTAVETLLGLVDDRTIPPTVAVDAATGLIEIGVEFHARAAEMFSAVLHDKGYDAGAWENAALGMAQLGPEKTSEAAAALKSIIEDARRQFLERLVAAEALGILGPDYRITAGELLLSTISKPGTITHERQFFVSQLANFGPAFRDHAEFELRTIIRDPEATINSVHTATKALAKLSPKHSTEAAEHLLDLLAEVQLGAPVRISILGSLLDLGDPYRSSALHQLCNLMADLGEIPRNRVQAATRLSHSGPELHPKVISQLLDVIAACPDQEATLEAWDQLVRLDARFHDDAFMTLLDQARFYHTRQYPWPSPIKRFMSSDTERNQIAETMLQLAGDPTQSQRSRQNALRCVIELGSQFHPRAVAQTCELFRSASTPGFEFQYVVTIFTDVGVGLREEIARVLLELLGDFRANALRVENVISGLERLGFAHAPEVRAAVDVLARDGSATSATRLWAINMQPEVAPERLAEITFDDDVPWTKWREAVLQLAGLGADVVPRLRFLLADHDTSQQGRATAAWLVCKLRPGDRQALDELRQHAHDTHLWLTRRSDAHQALAESGTANRDAPVVYHRQIAEDERQSVSLRSWAAGKLTLLDRPSNKKTLAVLRRLAEDQENTVADRVAATAWLAFLSAVRTEPIPLLTASAARQATGGDLQTLMHQLPRKLRTEVERDLLDDHAKSIAERVPRQDRWNDLPLAAEAEAAIREVLTAPETSRRERVAAAAALADLSIHLMPEALRLLEDMANDGSYEFRARVALTKLGHAQWSRVLEEAKLVVLDDAQPVRQRLAAARLVDKVATAQPAWTAGLMRTVLADPRSSDRDRVDALFRLRRINGLGPLRKVLEDERSSSVARWRAAEKLNDFRPEDRVTAARVLAVIAADPRALPAMRWRVTRDLADYGEAGREKALELLRAMMEDTEFPVSARTDAAHVLIKIAPMTRQQALTVLYGLLTVGKPLQNRKILLTIGELEPTWAALRLMAMAQDDRLGAITRIRCADAAATLRQACREEAAVVAREIAWDEKVARHVRRRAAGHLARWSLVCRQEAREVVRALSG</sequence>
<dbReference type="InterPro" id="IPR027417">
    <property type="entry name" value="P-loop_NTPase"/>
</dbReference>
<dbReference type="InterPro" id="IPR004155">
    <property type="entry name" value="PBS_lyase_HEAT"/>
</dbReference>
<organism evidence="2 3">
    <name type="scientific">Umezawaea endophytica</name>
    <dbReference type="NCBI Taxonomy" id="1654476"/>
    <lineage>
        <taxon>Bacteria</taxon>
        <taxon>Bacillati</taxon>
        <taxon>Actinomycetota</taxon>
        <taxon>Actinomycetes</taxon>
        <taxon>Pseudonocardiales</taxon>
        <taxon>Pseudonocardiaceae</taxon>
        <taxon>Umezawaea</taxon>
    </lineage>
</organism>
<dbReference type="SUPFAM" id="SSF52540">
    <property type="entry name" value="P-loop containing nucleoside triphosphate hydrolases"/>
    <property type="match status" value="1"/>
</dbReference>
<protein>
    <submittedName>
        <fullName evidence="2">NACHT domain-containing protein</fullName>
    </submittedName>
</protein>
<dbReference type="Gene3D" id="3.40.50.300">
    <property type="entry name" value="P-loop containing nucleotide triphosphate hydrolases"/>
    <property type="match status" value="1"/>
</dbReference>
<keyword evidence="3" id="KW-1185">Reference proteome</keyword>
<name>A0A9X2VUY6_9PSEU</name>
<accession>A0A9X2VUY6</accession>
<comment type="caution">
    <text evidence="2">The sequence shown here is derived from an EMBL/GenBank/DDBJ whole genome shotgun (WGS) entry which is preliminary data.</text>
</comment>
<proteinExistence type="predicted"/>
<dbReference type="Pfam" id="PF05729">
    <property type="entry name" value="NACHT"/>
    <property type="match status" value="1"/>
</dbReference>
<evidence type="ECO:0000313" key="2">
    <source>
        <dbReference type="EMBL" id="MCS7483318.1"/>
    </source>
</evidence>